<keyword evidence="6" id="KW-0732">Signal</keyword>
<keyword evidence="4 8" id="KW-0378">Hydrolase</keyword>
<dbReference type="PROSITE" id="PS00608">
    <property type="entry name" value="GLYCOSYL_HYDROL_F2_2"/>
    <property type="match status" value="1"/>
</dbReference>
<evidence type="ECO:0000256" key="6">
    <source>
        <dbReference type="SAM" id="SignalP"/>
    </source>
</evidence>
<dbReference type="Gene3D" id="1.10.1330.10">
    <property type="entry name" value="Dockerin domain"/>
    <property type="match status" value="1"/>
</dbReference>
<dbReference type="InterPro" id="IPR016134">
    <property type="entry name" value="Dockerin_dom"/>
</dbReference>
<dbReference type="Gene3D" id="1.20.1270.90">
    <property type="entry name" value="AF1782-like"/>
    <property type="match status" value="2"/>
</dbReference>
<comment type="catalytic activity">
    <reaction evidence="1">
        <text>Hydrolysis of terminal non-reducing beta-D-galactose residues in beta-D-galactosides.</text>
        <dbReference type="EC" id="3.2.1.23"/>
    </reaction>
</comment>
<feature type="domain" description="Dockerin" evidence="7">
    <location>
        <begin position="1725"/>
        <end position="1791"/>
    </location>
</feature>
<dbReference type="PRINTS" id="PR00132">
    <property type="entry name" value="GLHYDRLASE2"/>
</dbReference>
<dbReference type="RefSeq" id="WP_138002673.1">
    <property type="nucleotide sequence ID" value="NZ_QGQD01000057.1"/>
</dbReference>
<dbReference type="Pfam" id="PF00703">
    <property type="entry name" value="Glyco_hydro_2"/>
    <property type="match status" value="1"/>
</dbReference>
<dbReference type="GO" id="GO:0009341">
    <property type="term" value="C:beta-galactosidase complex"/>
    <property type="evidence" value="ECO:0007669"/>
    <property type="project" value="TreeGrafter"/>
</dbReference>
<dbReference type="InterPro" id="IPR013783">
    <property type="entry name" value="Ig-like_fold"/>
</dbReference>
<dbReference type="GO" id="GO:0004565">
    <property type="term" value="F:beta-galactosidase activity"/>
    <property type="evidence" value="ECO:0007669"/>
    <property type="project" value="UniProtKB-EC"/>
</dbReference>
<feature type="chain" id="PRO_5020211111" description="beta-galactosidase" evidence="6">
    <location>
        <begin position="34"/>
        <end position="1791"/>
    </location>
</feature>
<dbReference type="InterPro" id="IPR036156">
    <property type="entry name" value="Beta-gal/glucu_dom_sf"/>
</dbReference>
<evidence type="ECO:0000313" key="9">
    <source>
        <dbReference type="Proteomes" id="UP000306509"/>
    </source>
</evidence>
<dbReference type="CDD" id="cd14256">
    <property type="entry name" value="Dockerin_I"/>
    <property type="match status" value="1"/>
</dbReference>
<evidence type="ECO:0000313" key="8">
    <source>
        <dbReference type="EMBL" id="TLD00188.1"/>
    </source>
</evidence>
<dbReference type="SUPFAM" id="SSF63446">
    <property type="entry name" value="Type I dockerin domain"/>
    <property type="match status" value="1"/>
</dbReference>
<dbReference type="InterPro" id="IPR006103">
    <property type="entry name" value="Glyco_hydro_2_cat"/>
</dbReference>
<organism evidence="8 9">
    <name type="scientific">Robinsoniella peoriensis</name>
    <dbReference type="NCBI Taxonomy" id="180332"/>
    <lineage>
        <taxon>Bacteria</taxon>
        <taxon>Bacillati</taxon>
        <taxon>Bacillota</taxon>
        <taxon>Clostridia</taxon>
        <taxon>Lachnospirales</taxon>
        <taxon>Lachnospiraceae</taxon>
        <taxon>Robinsoniella</taxon>
    </lineage>
</organism>
<evidence type="ECO:0000259" key="7">
    <source>
        <dbReference type="PROSITE" id="PS51766"/>
    </source>
</evidence>
<dbReference type="PANTHER" id="PTHR46323:SF2">
    <property type="entry name" value="BETA-GALACTOSIDASE"/>
    <property type="match status" value="1"/>
</dbReference>
<dbReference type="InterPro" id="IPR008979">
    <property type="entry name" value="Galactose-bd-like_sf"/>
</dbReference>
<gene>
    <name evidence="8" type="primary">ebgA_2</name>
    <name evidence="8" type="ORF">DSM106044_02854</name>
</gene>
<dbReference type="EC" id="3.2.1.23" evidence="3"/>
<dbReference type="SUPFAM" id="SSF51445">
    <property type="entry name" value="(Trans)glycosidases"/>
    <property type="match status" value="1"/>
</dbReference>
<dbReference type="Pfam" id="PF07554">
    <property type="entry name" value="FIVAR"/>
    <property type="match status" value="3"/>
</dbReference>
<feature type="signal peptide" evidence="6">
    <location>
        <begin position="1"/>
        <end position="33"/>
    </location>
</feature>
<evidence type="ECO:0000256" key="3">
    <source>
        <dbReference type="ARBA" id="ARBA00012756"/>
    </source>
</evidence>
<dbReference type="Gene3D" id="2.60.120.260">
    <property type="entry name" value="Galactose-binding domain-like"/>
    <property type="match status" value="3"/>
</dbReference>
<reference evidence="8 9" key="1">
    <citation type="journal article" date="2019" name="Anaerobe">
        <title>Detection of Robinsoniella peoriensis in multiple bone samples of a trauma patient.</title>
        <authorList>
            <person name="Schrottner P."/>
            <person name="Hartwich K."/>
            <person name="Bunk B."/>
            <person name="Schober I."/>
            <person name="Helbig S."/>
            <person name="Rudolph W.W."/>
            <person name="Gunzer F."/>
        </authorList>
    </citation>
    <scope>NUCLEOTIDE SEQUENCE [LARGE SCALE GENOMIC DNA]</scope>
    <source>
        <strain evidence="8 9">DSM 106044</strain>
    </source>
</reference>
<sequence precursor="true">MRIEKKRTIFTRCLGGGLAVALTFGQLAVPADAAQMNEKSKTETVISNAESRGVAEETVIGSESWETPLIPDAAAEIPGVSEHKISLNETTGDGTWKFLFNIPDYTEPNGVPAPTEKKQEFNFDAWSGKNWENIKVPGEALMQGFDILTNNEYYYQREITIPEDFAENRIMVRFDGVYSNARVWIDGEYIRTHTGGFTTWDCDITEYAAPGQTVTMTVGVADLYSDTKGIWNPKGEMLNNPSNATEYAHHNIGGILRDVSLIAFPFDHIARTYVNTEFDENYINADLEVTAQLGMVSKKAQLFVELLDGENVVKTGEMEFEQADGGMSKALKLTLPVEQPKQWDAEHPNLYTLRTTLSVNGKTVQVNEEKIGFREIHYGGREGTDANKVYVNGNEVKLRGTCRHDVSDDLGRSMTRDEMYAEAAAYKNANINFIRTSHYPASEALLDACDEMGIYVEQETAVCFQGYGTFGSNVYSKYEDYLPQFTEMIERDRNRASILIWSLGNESNYSNVANQSGGNAFQTEKEYLSDVDTTRPCIFSWPDTGEPWELADIYSKHYADIQGNVGSGSKPILHDEYAHISCYNIDELQRDVNVRNFWGESIRKAWENIFTSDGALGGALWGGIDDVFYIPEGTTERWQSHSDGPAAGYGEWGSVLDAYLREKPEAYLTKKAYSPVRADELSCHVADGTLNIPVKNWFDHTDMNELELEYTVDGETQRIQIAESIKPHSEGVVTAPGISSNAGIVNLKFYTPDGIMVDEYNVELAEVKYSFTPASAHAPDLQVTEKDITVKGEGFSLVLEKSVGLITEGTLDQATGKILTGGPYLHVTGAELGEWIPDEQHGISAETVGSHVVITMKGSYENGPGVVFDMLISGNGIINTTYTLTSDPPAGWGLQEVGISYGISSDMNSVSWFREGLYSAYPEDHIGRNQGVALKERQSEGIQDQYGVEPSWPWKDDMSNYFVYAENDPNSSLATNDFRTMRENVYHYDVNYGLGENVPHISVESEDRSVAARVNLAYERKYIDDRDSSIQYSAGWDTYESNFDYGGTETYSTAAGESCEFTFEGTGVRYIGSRQKNTGKAEIYIDGEFKAEVDTYSDLGNELKQSVIYSIDGLENGSHTIRLVTSGGNAECIVVDAFEVLNQENSQSAVNAELIINNQWYYPNLAWGNYTGHAGSLYNGSTGMAIIRMSAEKNFSADVVPVIANVAAEVTGDNMLEVTYDLHNAGEGSTVKFQWYRTAVGDPDSKRQLIEGANTALLHTGGMEADRIYCEVSLETDGKETEPVKSNAVEIGTDCYQFHDVLADSEEFLFIGTKDLDYKTDRNEKWTENAYKKTVTYLNDTENPAEARFTFNGSKIRWIGAREVNQGIAEVDIDGKTVEEIDLYGENIESGTQVNEILYEQSFEATGEHTITIRRTGRKNPNASGATVNIDAFIVIDNEVLNPDIPSADKTALRLAAVMAEKLKAQQSAQQCFTEASWAATLEALDCARAIMENQDASQEETDLAFLNLITACSLLENDVQKVGLKAAIEGAEAILADEKGLTDYTEESVTAVRTILAEAKRVYVESGANQEAVNAASGKLMDAVTALLVTEADTRLDILIKKAGELQKNRGQYTDSSMRALDKALEAAKAAAGNSQADEGKINEAYNSLAEAITSLVRRGNKEELKNALTKADEILNSMDRYLEQSIAGLQEVREEAQTVYESGDADTDTVGEVLKKLIDEILKARLMGDVNHDGTVDTEDSAEILQDAAELGTLSQEQSAAADVNRNGCADTEDAAKILQFAAEIITEF</sequence>
<dbReference type="InterPro" id="IPR036439">
    <property type="entry name" value="Dockerin_dom_sf"/>
</dbReference>
<proteinExistence type="inferred from homology"/>
<dbReference type="PANTHER" id="PTHR46323">
    <property type="entry name" value="BETA-GALACTOSIDASE"/>
    <property type="match status" value="1"/>
</dbReference>
<evidence type="ECO:0000256" key="4">
    <source>
        <dbReference type="ARBA" id="ARBA00022801"/>
    </source>
</evidence>
<dbReference type="Gene3D" id="2.60.40.10">
    <property type="entry name" value="Immunoglobulins"/>
    <property type="match status" value="1"/>
</dbReference>
<dbReference type="Pfam" id="PF02837">
    <property type="entry name" value="Glyco_hydro_2_N"/>
    <property type="match status" value="1"/>
</dbReference>
<dbReference type="InterPro" id="IPR002105">
    <property type="entry name" value="Dockerin_1_rpt"/>
</dbReference>
<keyword evidence="5 8" id="KW-0326">Glycosidase</keyword>
<accession>A0A4V6YR34</accession>
<dbReference type="Pfam" id="PF00404">
    <property type="entry name" value="Dockerin_1"/>
    <property type="match status" value="1"/>
</dbReference>
<keyword evidence="9" id="KW-1185">Reference proteome</keyword>
<dbReference type="InterPro" id="IPR006101">
    <property type="entry name" value="Glyco_hydro_2"/>
</dbReference>
<name>A0A4V6YR34_9FIRM</name>
<dbReference type="InterPro" id="IPR050347">
    <property type="entry name" value="Bact_Beta-galactosidase"/>
</dbReference>
<dbReference type="InterPro" id="IPR006102">
    <property type="entry name" value="Ig-like_GH2"/>
</dbReference>
<dbReference type="InterPro" id="IPR023232">
    <property type="entry name" value="Glyco_hydro_2_AS"/>
</dbReference>
<comment type="similarity">
    <text evidence="2">Belongs to the glycosyl hydrolase 2 family.</text>
</comment>
<evidence type="ECO:0000256" key="1">
    <source>
        <dbReference type="ARBA" id="ARBA00001412"/>
    </source>
</evidence>
<dbReference type="Pfam" id="PF02836">
    <property type="entry name" value="Glyco_hydro_2_C"/>
    <property type="match status" value="1"/>
</dbReference>
<dbReference type="EMBL" id="QGQD01000057">
    <property type="protein sequence ID" value="TLD00188.1"/>
    <property type="molecule type" value="Genomic_DNA"/>
</dbReference>
<comment type="caution">
    <text evidence="8">The sequence shown here is derived from an EMBL/GenBank/DDBJ whole genome shotgun (WGS) entry which is preliminary data.</text>
</comment>
<dbReference type="Gene3D" id="1.20.1270.70">
    <property type="entry name" value="Designed single chain three-helix bundle"/>
    <property type="match status" value="1"/>
</dbReference>
<dbReference type="SUPFAM" id="SSF49303">
    <property type="entry name" value="beta-Galactosidase/glucuronidase domain"/>
    <property type="match status" value="1"/>
</dbReference>
<dbReference type="Gene3D" id="3.20.20.80">
    <property type="entry name" value="Glycosidases"/>
    <property type="match status" value="1"/>
</dbReference>
<dbReference type="SUPFAM" id="SSF49785">
    <property type="entry name" value="Galactose-binding domain-like"/>
    <property type="match status" value="1"/>
</dbReference>
<evidence type="ECO:0000256" key="2">
    <source>
        <dbReference type="ARBA" id="ARBA00007401"/>
    </source>
</evidence>
<dbReference type="PROSITE" id="PS51766">
    <property type="entry name" value="DOCKERIN"/>
    <property type="match status" value="1"/>
</dbReference>
<dbReference type="InterPro" id="IPR017853">
    <property type="entry name" value="GH"/>
</dbReference>
<evidence type="ECO:0000256" key="5">
    <source>
        <dbReference type="ARBA" id="ARBA00023295"/>
    </source>
</evidence>
<dbReference type="Proteomes" id="UP000306509">
    <property type="component" value="Unassembled WGS sequence"/>
</dbReference>
<dbReference type="GO" id="GO:0005990">
    <property type="term" value="P:lactose catabolic process"/>
    <property type="evidence" value="ECO:0007669"/>
    <property type="project" value="TreeGrafter"/>
</dbReference>
<dbReference type="InterPro" id="IPR006104">
    <property type="entry name" value="Glyco_hydro_2_N"/>
</dbReference>
<dbReference type="GO" id="GO:0000272">
    <property type="term" value="P:polysaccharide catabolic process"/>
    <property type="evidence" value="ECO:0007669"/>
    <property type="project" value="InterPro"/>
</dbReference>
<protein>
    <recommendedName>
        <fullName evidence="3">beta-galactosidase</fullName>
        <ecNumber evidence="3">3.2.1.23</ecNumber>
    </recommendedName>
</protein>